<dbReference type="Proteomes" id="UP000268727">
    <property type="component" value="Unassembled WGS sequence"/>
</dbReference>
<comment type="caution">
    <text evidence="1">The sequence shown here is derived from an EMBL/GenBank/DDBJ whole genome shotgun (WGS) entry which is preliminary data.</text>
</comment>
<dbReference type="EMBL" id="RJKM01000001">
    <property type="protein sequence ID" value="ROP37452.1"/>
    <property type="molecule type" value="Genomic_DNA"/>
</dbReference>
<organism evidence="1 2">
    <name type="scientific">Saccharothrix texasensis</name>
    <dbReference type="NCBI Taxonomy" id="103734"/>
    <lineage>
        <taxon>Bacteria</taxon>
        <taxon>Bacillati</taxon>
        <taxon>Actinomycetota</taxon>
        <taxon>Actinomycetes</taxon>
        <taxon>Pseudonocardiales</taxon>
        <taxon>Pseudonocardiaceae</taxon>
        <taxon>Saccharothrix</taxon>
    </lineage>
</organism>
<keyword evidence="2" id="KW-1185">Reference proteome</keyword>
<evidence type="ECO:0000313" key="2">
    <source>
        <dbReference type="Proteomes" id="UP000268727"/>
    </source>
</evidence>
<proteinExistence type="predicted"/>
<name>A0A3N1H5G3_9PSEU</name>
<evidence type="ECO:0000313" key="1">
    <source>
        <dbReference type="EMBL" id="ROP37452.1"/>
    </source>
</evidence>
<dbReference type="AlphaFoldDB" id="A0A3N1H5G3"/>
<gene>
    <name evidence="1" type="ORF">EDD40_2765</name>
</gene>
<sequence length="63" mass="7078">MERRTYTVRNRKELSAARRLAAHARWANTTETERSEHARRAALARWARVAAERESGNGGTAAA</sequence>
<reference evidence="1 2" key="1">
    <citation type="submission" date="2018-11" db="EMBL/GenBank/DDBJ databases">
        <title>Sequencing the genomes of 1000 actinobacteria strains.</title>
        <authorList>
            <person name="Klenk H.-P."/>
        </authorList>
    </citation>
    <scope>NUCLEOTIDE SEQUENCE [LARGE SCALE GENOMIC DNA]</scope>
    <source>
        <strain evidence="1 2">DSM 44231</strain>
    </source>
</reference>
<protein>
    <submittedName>
        <fullName evidence="1">Uncharacterized protein</fullName>
    </submittedName>
</protein>
<accession>A0A3N1H5G3</accession>
<dbReference type="RefSeq" id="WP_148088794.1">
    <property type="nucleotide sequence ID" value="NZ_RJKM01000001.1"/>
</dbReference>